<reference evidence="9" key="1">
    <citation type="submission" date="2022-11" db="EMBL/GenBank/DDBJ databases">
        <authorList>
            <person name="Petersen C."/>
        </authorList>
    </citation>
    <scope>NUCLEOTIDE SEQUENCE</scope>
    <source>
        <strain evidence="9">IBT 26290</strain>
    </source>
</reference>
<reference evidence="9" key="2">
    <citation type="journal article" date="2023" name="IMA Fungus">
        <title>Comparative genomic study of the Penicillium genus elucidates a diverse pangenome and 15 lateral gene transfer events.</title>
        <authorList>
            <person name="Petersen C."/>
            <person name="Sorensen T."/>
            <person name="Nielsen M.R."/>
            <person name="Sondergaard T.E."/>
            <person name="Sorensen J.L."/>
            <person name="Fitzpatrick D.A."/>
            <person name="Frisvad J.C."/>
            <person name="Nielsen K.L."/>
        </authorList>
    </citation>
    <scope>NUCLEOTIDE SEQUENCE</scope>
    <source>
        <strain evidence="9">IBT 26290</strain>
    </source>
</reference>
<proteinExistence type="inferred from homology"/>
<gene>
    <name evidence="9" type="ORF">N7482_008860</name>
</gene>
<comment type="similarity">
    <text evidence="5">Belongs to the SAT4 family.</text>
</comment>
<keyword evidence="3 7" id="KW-1133">Transmembrane helix</keyword>
<protein>
    <recommendedName>
        <fullName evidence="8">Rhodopsin domain-containing protein</fullName>
    </recommendedName>
</protein>
<keyword evidence="4 7" id="KW-0472">Membrane</keyword>
<feature type="transmembrane region" description="Helical" evidence="7">
    <location>
        <begin position="75"/>
        <end position="96"/>
    </location>
</feature>
<evidence type="ECO:0000313" key="9">
    <source>
        <dbReference type="EMBL" id="KAJ5157760.1"/>
    </source>
</evidence>
<feature type="transmembrane region" description="Helical" evidence="7">
    <location>
        <begin position="29"/>
        <end position="50"/>
    </location>
</feature>
<evidence type="ECO:0000313" key="10">
    <source>
        <dbReference type="Proteomes" id="UP001149163"/>
    </source>
</evidence>
<comment type="subcellular location">
    <subcellularLocation>
        <location evidence="1">Membrane</location>
        <topology evidence="1">Multi-pass membrane protein</topology>
    </subcellularLocation>
</comment>
<feature type="transmembrane region" description="Helical" evidence="7">
    <location>
        <begin position="147"/>
        <end position="167"/>
    </location>
</feature>
<dbReference type="RefSeq" id="XP_056540749.1">
    <property type="nucleotide sequence ID" value="XM_056690984.1"/>
</dbReference>
<feature type="domain" description="Rhodopsin" evidence="8">
    <location>
        <begin position="1"/>
        <end position="172"/>
    </location>
</feature>
<accession>A0A9W9HWS5</accession>
<evidence type="ECO:0000256" key="2">
    <source>
        <dbReference type="ARBA" id="ARBA00022692"/>
    </source>
</evidence>
<dbReference type="InterPro" id="IPR052337">
    <property type="entry name" value="SAT4-like"/>
</dbReference>
<feature type="transmembrane region" description="Helical" evidence="7">
    <location>
        <begin position="108"/>
        <end position="127"/>
    </location>
</feature>
<dbReference type="InterPro" id="IPR049326">
    <property type="entry name" value="Rhodopsin_dom_fungi"/>
</dbReference>
<dbReference type="PANTHER" id="PTHR33048:SF55">
    <property type="entry name" value="INTEGRAL MEMBRANE PROTEIN"/>
    <property type="match status" value="1"/>
</dbReference>
<dbReference type="Pfam" id="PF20684">
    <property type="entry name" value="Fung_rhodopsin"/>
    <property type="match status" value="1"/>
</dbReference>
<dbReference type="GO" id="GO:0016020">
    <property type="term" value="C:membrane"/>
    <property type="evidence" value="ECO:0007669"/>
    <property type="project" value="UniProtKB-SubCell"/>
</dbReference>
<comment type="caution">
    <text evidence="9">The sequence shown here is derived from an EMBL/GenBank/DDBJ whole genome shotgun (WGS) entry which is preliminary data.</text>
</comment>
<dbReference type="OrthoDB" id="444631at2759"/>
<sequence length="267" mass="30487">MYKVVIGVNKISFLCLYLRIFITTIFRRICYCGIIIVSAWTLSYLLSTIFQCKPMAYFWDKTIKHPKCANNEALWMSYSIINLILDLSVLALPIYPLSKLKLTRDKRIGLFVVFSMGTFVCITTVIRTSTLVQSASDKDPTSGPIPATIWSVVEANTGIICTCLPVFKHPLQFFFPRLFTSEPGTYLYSDNAPRRTEHASGSERNLTENHDTIWRDDVSNDGVEMQPQEVKKAEAKNAIKKVTDFKISYQYNQASESSKRPIRTMDF</sequence>
<evidence type="ECO:0000256" key="7">
    <source>
        <dbReference type="SAM" id="Phobius"/>
    </source>
</evidence>
<dbReference type="Proteomes" id="UP001149163">
    <property type="component" value="Unassembled WGS sequence"/>
</dbReference>
<keyword evidence="10" id="KW-1185">Reference proteome</keyword>
<name>A0A9W9HWS5_9EURO</name>
<dbReference type="AlphaFoldDB" id="A0A9W9HWS5"/>
<evidence type="ECO:0000256" key="4">
    <source>
        <dbReference type="ARBA" id="ARBA00023136"/>
    </source>
</evidence>
<keyword evidence="2 7" id="KW-0812">Transmembrane</keyword>
<dbReference type="GeneID" id="81430160"/>
<evidence type="ECO:0000256" key="3">
    <source>
        <dbReference type="ARBA" id="ARBA00022989"/>
    </source>
</evidence>
<dbReference type="PANTHER" id="PTHR33048">
    <property type="entry name" value="PTH11-LIKE INTEGRAL MEMBRANE PROTEIN (AFU_ORTHOLOGUE AFUA_5G11245)"/>
    <property type="match status" value="1"/>
</dbReference>
<evidence type="ECO:0000256" key="5">
    <source>
        <dbReference type="ARBA" id="ARBA00038359"/>
    </source>
</evidence>
<evidence type="ECO:0000256" key="6">
    <source>
        <dbReference type="SAM" id="MobiDB-lite"/>
    </source>
</evidence>
<dbReference type="EMBL" id="JAPQKN010000006">
    <property type="protein sequence ID" value="KAJ5157760.1"/>
    <property type="molecule type" value="Genomic_DNA"/>
</dbReference>
<organism evidence="9 10">
    <name type="scientific">Penicillium canariense</name>
    <dbReference type="NCBI Taxonomy" id="189055"/>
    <lineage>
        <taxon>Eukaryota</taxon>
        <taxon>Fungi</taxon>
        <taxon>Dikarya</taxon>
        <taxon>Ascomycota</taxon>
        <taxon>Pezizomycotina</taxon>
        <taxon>Eurotiomycetes</taxon>
        <taxon>Eurotiomycetidae</taxon>
        <taxon>Eurotiales</taxon>
        <taxon>Aspergillaceae</taxon>
        <taxon>Penicillium</taxon>
    </lineage>
</organism>
<feature type="compositionally biased region" description="Basic and acidic residues" evidence="6">
    <location>
        <begin position="192"/>
        <end position="212"/>
    </location>
</feature>
<feature type="region of interest" description="Disordered" evidence="6">
    <location>
        <begin position="190"/>
        <end position="212"/>
    </location>
</feature>
<evidence type="ECO:0000256" key="1">
    <source>
        <dbReference type="ARBA" id="ARBA00004141"/>
    </source>
</evidence>
<evidence type="ECO:0000259" key="8">
    <source>
        <dbReference type="Pfam" id="PF20684"/>
    </source>
</evidence>